<gene>
    <name evidence="2" type="ORF">CEPIT_LOCUS17909</name>
</gene>
<accession>A0AAV0DUQ9</accession>
<dbReference type="Proteomes" id="UP001152523">
    <property type="component" value="Unassembled WGS sequence"/>
</dbReference>
<keyword evidence="3" id="KW-1185">Reference proteome</keyword>
<protein>
    <submittedName>
        <fullName evidence="2">Uncharacterized protein</fullName>
    </submittedName>
</protein>
<feature type="region of interest" description="Disordered" evidence="1">
    <location>
        <begin position="174"/>
        <end position="214"/>
    </location>
</feature>
<dbReference type="AlphaFoldDB" id="A0AAV0DUQ9"/>
<comment type="caution">
    <text evidence="2">The sequence shown here is derived from an EMBL/GenBank/DDBJ whole genome shotgun (WGS) entry which is preliminary data.</text>
</comment>
<name>A0AAV0DUQ9_9ASTE</name>
<evidence type="ECO:0000313" key="3">
    <source>
        <dbReference type="Proteomes" id="UP001152523"/>
    </source>
</evidence>
<reference evidence="2" key="1">
    <citation type="submission" date="2022-07" db="EMBL/GenBank/DDBJ databases">
        <authorList>
            <person name="Macas J."/>
            <person name="Novak P."/>
            <person name="Neumann P."/>
        </authorList>
    </citation>
    <scope>NUCLEOTIDE SEQUENCE</scope>
</reference>
<evidence type="ECO:0000256" key="1">
    <source>
        <dbReference type="SAM" id="MobiDB-lite"/>
    </source>
</evidence>
<proteinExistence type="predicted"/>
<organism evidence="2 3">
    <name type="scientific">Cuscuta epithymum</name>
    <dbReference type="NCBI Taxonomy" id="186058"/>
    <lineage>
        <taxon>Eukaryota</taxon>
        <taxon>Viridiplantae</taxon>
        <taxon>Streptophyta</taxon>
        <taxon>Embryophyta</taxon>
        <taxon>Tracheophyta</taxon>
        <taxon>Spermatophyta</taxon>
        <taxon>Magnoliopsida</taxon>
        <taxon>eudicotyledons</taxon>
        <taxon>Gunneridae</taxon>
        <taxon>Pentapetalae</taxon>
        <taxon>asterids</taxon>
        <taxon>lamiids</taxon>
        <taxon>Solanales</taxon>
        <taxon>Convolvulaceae</taxon>
        <taxon>Cuscuteae</taxon>
        <taxon>Cuscuta</taxon>
        <taxon>Cuscuta subgen. Cuscuta</taxon>
    </lineage>
</organism>
<feature type="compositionally biased region" description="Basic residues" evidence="1">
    <location>
        <begin position="188"/>
        <end position="200"/>
    </location>
</feature>
<sequence length="214" mass="23950">MPQMFQRIYHIVPAKEPFTAHFLDLSVDLVNKHLCLGGAAALAPGQYAGGEYRRHSPRRGRQIPTRPIHQDNVPSDVVYVVREIIDGQFAVGEEQILYGPAILLRLFLRVLQQILKFADFGGELDIVRLDSGVFLLEFRHHVRALVDDHRPAAGVQRMPQNCLVGQPENQKIAGISAPPESRRDGAHLRGRHSGSHRRGIHGGVVQKRVDHRLG</sequence>
<dbReference type="EMBL" id="CAMAPF010000141">
    <property type="protein sequence ID" value="CAH9107315.1"/>
    <property type="molecule type" value="Genomic_DNA"/>
</dbReference>
<evidence type="ECO:0000313" key="2">
    <source>
        <dbReference type="EMBL" id="CAH9107315.1"/>
    </source>
</evidence>